<keyword evidence="3" id="KW-1185">Reference proteome</keyword>
<gene>
    <name evidence="2" type="ORF">RclHR1_10790004</name>
</gene>
<evidence type="ECO:0000313" key="2">
    <source>
        <dbReference type="EMBL" id="GBB84139.1"/>
    </source>
</evidence>
<dbReference type="Gene3D" id="3.30.420.10">
    <property type="entry name" value="Ribonuclease H-like superfamily/Ribonuclease H"/>
    <property type="match status" value="1"/>
</dbReference>
<dbReference type="InterPro" id="IPR012337">
    <property type="entry name" value="RNaseH-like_sf"/>
</dbReference>
<dbReference type="Pfam" id="PF00075">
    <property type="entry name" value="RNase_H"/>
    <property type="match status" value="1"/>
</dbReference>
<dbReference type="InterPro" id="IPR036397">
    <property type="entry name" value="RNaseH_sf"/>
</dbReference>
<accession>A0A2Z6QEJ8</accession>
<dbReference type="PROSITE" id="PS50879">
    <property type="entry name" value="RNASE_H_1"/>
    <property type="match status" value="1"/>
</dbReference>
<protein>
    <recommendedName>
        <fullName evidence="1">RNase H type-1 domain-containing protein</fullName>
    </recommendedName>
</protein>
<dbReference type="GO" id="GO:0004523">
    <property type="term" value="F:RNA-DNA hybrid ribonuclease activity"/>
    <property type="evidence" value="ECO:0007669"/>
    <property type="project" value="InterPro"/>
</dbReference>
<dbReference type="InterPro" id="IPR002156">
    <property type="entry name" value="RNaseH_domain"/>
</dbReference>
<reference evidence="2 3" key="1">
    <citation type="submission" date="2017-11" db="EMBL/GenBank/DDBJ databases">
        <title>The genome of Rhizophagus clarus HR1 reveals common genetic basis of auxotrophy among arbuscular mycorrhizal fungi.</title>
        <authorList>
            <person name="Kobayashi Y."/>
        </authorList>
    </citation>
    <scope>NUCLEOTIDE SEQUENCE [LARGE SCALE GENOMIC DNA]</scope>
    <source>
        <strain evidence="2 3">HR1</strain>
    </source>
</reference>
<comment type="caution">
    <text evidence="2">The sequence shown here is derived from an EMBL/GenBank/DDBJ whole genome shotgun (WGS) entry which is preliminary data.</text>
</comment>
<dbReference type="AlphaFoldDB" id="A0A2Z6QEJ8"/>
<sequence>MAQLRLGIPKSILTFDIGYLKSNVRLGQQNNSLSTMIRGRMIGIKIAQSPKDQLEWSIERGNHAICTFLYARKADRLILKFNNYKRNSTRDKVATWYNKLTQFVENGAVPLADKSIRECRYWTFIEAYLNTITVKSKIKKKNLLLILPQEFDKALTLGQIYNKGKADKNRRFEVKKVIIMAADILSMKKLVIDRHTTSLPPVPTRIHYTRIQIIRQYKTDKSIYQDWKDICDYEEKEVIDKRGNLLNISTMTPEIAITGYDVWIEKWLDDSTLQESLMRTKSALQEGWKSWNEPRANQRIEIYTNRSLTKTQYTNTMYWPSLIRTEICAILIALMAVPELAQVVIYTDNQCAINDITTWNKKSVWAKEKTTNHCILFRIAQIVREKMINLEVIKEKGHLNIAGNEEADKLMAEGSNSNYLAQRRGDLYKQYRCLACQNDNVEDWKHLLDCQGYDEVWNAIHNKLTIEFKLIGQKELKDDKAMLIRLNSAIT</sequence>
<dbReference type="GO" id="GO:0003676">
    <property type="term" value="F:nucleic acid binding"/>
    <property type="evidence" value="ECO:0007669"/>
    <property type="project" value="InterPro"/>
</dbReference>
<dbReference type="EMBL" id="BEXD01000090">
    <property type="protein sequence ID" value="GBB84139.1"/>
    <property type="molecule type" value="Genomic_DNA"/>
</dbReference>
<feature type="domain" description="RNase H type-1" evidence="1">
    <location>
        <begin position="296"/>
        <end position="416"/>
    </location>
</feature>
<proteinExistence type="predicted"/>
<organism evidence="2 3">
    <name type="scientific">Rhizophagus clarus</name>
    <dbReference type="NCBI Taxonomy" id="94130"/>
    <lineage>
        <taxon>Eukaryota</taxon>
        <taxon>Fungi</taxon>
        <taxon>Fungi incertae sedis</taxon>
        <taxon>Mucoromycota</taxon>
        <taxon>Glomeromycotina</taxon>
        <taxon>Glomeromycetes</taxon>
        <taxon>Glomerales</taxon>
        <taxon>Glomeraceae</taxon>
        <taxon>Rhizophagus</taxon>
    </lineage>
</organism>
<name>A0A2Z6QEJ8_9GLOM</name>
<dbReference type="Proteomes" id="UP000247702">
    <property type="component" value="Unassembled WGS sequence"/>
</dbReference>
<evidence type="ECO:0000259" key="1">
    <source>
        <dbReference type="PROSITE" id="PS50879"/>
    </source>
</evidence>
<dbReference type="SUPFAM" id="SSF53098">
    <property type="entry name" value="Ribonuclease H-like"/>
    <property type="match status" value="1"/>
</dbReference>
<evidence type="ECO:0000313" key="3">
    <source>
        <dbReference type="Proteomes" id="UP000247702"/>
    </source>
</evidence>